<evidence type="ECO:0000256" key="1">
    <source>
        <dbReference type="SAM" id="Phobius"/>
    </source>
</evidence>
<dbReference type="OrthoDB" id="189226at2759"/>
<feature type="transmembrane region" description="Helical" evidence="1">
    <location>
        <begin position="433"/>
        <end position="456"/>
    </location>
</feature>
<accession>A0A8S1F970</accession>
<dbReference type="Proteomes" id="UP000494206">
    <property type="component" value="Unassembled WGS sequence"/>
</dbReference>
<evidence type="ECO:0000313" key="3">
    <source>
        <dbReference type="EMBL" id="CAB3408560.1"/>
    </source>
</evidence>
<feature type="domain" description="Phospholipid/glycerol acyltransferase" evidence="2">
    <location>
        <begin position="512"/>
        <end position="640"/>
    </location>
</feature>
<feature type="transmembrane region" description="Helical" evidence="1">
    <location>
        <begin position="292"/>
        <end position="310"/>
    </location>
</feature>
<proteinExistence type="predicted"/>
<dbReference type="InterPro" id="IPR032098">
    <property type="entry name" value="Acyltransf_C"/>
</dbReference>
<organism evidence="3 4">
    <name type="scientific">Caenorhabditis bovis</name>
    <dbReference type="NCBI Taxonomy" id="2654633"/>
    <lineage>
        <taxon>Eukaryota</taxon>
        <taxon>Metazoa</taxon>
        <taxon>Ecdysozoa</taxon>
        <taxon>Nematoda</taxon>
        <taxon>Chromadorea</taxon>
        <taxon>Rhabditida</taxon>
        <taxon>Rhabditina</taxon>
        <taxon>Rhabditomorpha</taxon>
        <taxon>Rhabditoidea</taxon>
        <taxon>Rhabditidae</taxon>
        <taxon>Peloderinae</taxon>
        <taxon>Caenorhabditis</taxon>
    </lineage>
</organism>
<feature type="transmembrane region" description="Helical" evidence="1">
    <location>
        <begin position="178"/>
        <end position="198"/>
    </location>
</feature>
<dbReference type="SUPFAM" id="SSF69593">
    <property type="entry name" value="Glycerol-3-phosphate (1)-acyltransferase"/>
    <property type="match status" value="1"/>
</dbReference>
<name>A0A8S1F970_9PELO</name>
<keyword evidence="4" id="KW-1185">Reference proteome</keyword>
<dbReference type="GO" id="GO:0016746">
    <property type="term" value="F:acyltransferase activity"/>
    <property type="evidence" value="ECO:0007669"/>
    <property type="project" value="InterPro"/>
</dbReference>
<feature type="transmembrane region" description="Helical" evidence="1">
    <location>
        <begin position="81"/>
        <end position="100"/>
    </location>
</feature>
<protein>
    <recommendedName>
        <fullName evidence="2">Phospholipid/glycerol acyltransferase domain-containing protein</fullName>
    </recommendedName>
</protein>
<keyword evidence="1" id="KW-1133">Transmembrane helix</keyword>
<feature type="transmembrane region" description="Helical" evidence="1">
    <location>
        <begin position="347"/>
        <end position="368"/>
    </location>
</feature>
<dbReference type="InterPro" id="IPR040035">
    <property type="entry name" value="TMEM180"/>
</dbReference>
<feature type="transmembrane region" description="Helical" evidence="1">
    <location>
        <begin position="322"/>
        <end position="341"/>
    </location>
</feature>
<sequence>MATGPRKGALVAIGLGQFGLSVLQTMFMFYYVKVFLNKFHVQTWWFNLAQTLFMIWNAINDPLFGYLQEVPGTWLNNRQKVIRLFSPFIVGSFIFMWFPWNTSGSDSEGIHLILSLFFYDAFFSAIGVAWGALFADTTADQPQLRVKAMKYSQIAILLSVNCIAITEKTSHSLQNFTNFQIVICLISLISFFCLWTAGGIEARNQCNKDDSEENDDLNELIDDNRKKPLTFSQNLKYAIETTKQVVYEKSFLAIILTNFLQTSRSIAHMNFASIATELIIPQDILPSGSFRLSIFFAVLTLGPQLILIFNEKAINKAGSFKVLQFSYIISFFSGFLLVFSSSPYLNMIFMIIDSITVHTIAPMFNIIISDFVDEDARKNNRGSGIPSIIFSLNALFIKPAQSLAPVLIVHILNGSGYQMLIAAIILTDAMKPIVPCALLSCSMVPFATCSMAIGAISWVVPSKVSQKLDNALYRSYMRLCLFVFENLSGVQIYLHGPKIEEIVNREKDSENTIVISNHQSNVDWIVPVMLGIRHGKESSEQAFRVMVKYSIHFVPLFGWYIFQHGYIYVRRFGSFIGEPVLRQLRWLENSIPPYWLLIFPEGTRYSSKKEKLIKSSNEFLHNAGRRPMRNTLCPRSGGLQLALDNLRTLDAVYDLTIVYGQTAQQGRRGLAPGMFEFCCGSAQFKQLHIHLNRFAKEQVPIEKIALRNWLIDRFEEKEKVLEEFYTTDGAAASPGIPVECVSIRDTLPSTLFFCSALIAPFFSTTVKSVYLYTLASSPLLIAWLHIRKCA</sequence>
<dbReference type="SMART" id="SM00563">
    <property type="entry name" value="PlsC"/>
    <property type="match status" value="1"/>
</dbReference>
<reference evidence="3 4" key="1">
    <citation type="submission" date="2020-04" db="EMBL/GenBank/DDBJ databases">
        <authorList>
            <person name="Laetsch R D."/>
            <person name="Stevens L."/>
            <person name="Kumar S."/>
            <person name="Blaxter L. M."/>
        </authorList>
    </citation>
    <scope>NUCLEOTIDE SEQUENCE [LARGE SCALE GENOMIC DNA]</scope>
</reference>
<dbReference type="InterPro" id="IPR002123">
    <property type="entry name" value="Plipid/glycerol_acylTrfase"/>
</dbReference>
<evidence type="ECO:0000259" key="2">
    <source>
        <dbReference type="SMART" id="SM00563"/>
    </source>
</evidence>
<feature type="transmembrane region" description="Helical" evidence="1">
    <location>
        <begin position="112"/>
        <end position="136"/>
    </location>
</feature>
<feature type="transmembrane region" description="Helical" evidence="1">
    <location>
        <begin position="403"/>
        <end position="426"/>
    </location>
</feature>
<dbReference type="PANTHER" id="PTHR28658">
    <property type="entry name" value="TRANSMEMBRANE PROTEIN 180"/>
    <property type="match status" value="1"/>
</dbReference>
<feature type="transmembrane region" description="Helical" evidence="1">
    <location>
        <begin position="9"/>
        <end position="32"/>
    </location>
</feature>
<evidence type="ECO:0000313" key="4">
    <source>
        <dbReference type="Proteomes" id="UP000494206"/>
    </source>
</evidence>
<dbReference type="Pfam" id="PF01553">
    <property type="entry name" value="Acyltransferase"/>
    <property type="match status" value="1"/>
</dbReference>
<gene>
    <name evidence="3" type="ORF">CBOVIS_LOCUS10329</name>
</gene>
<comment type="caution">
    <text evidence="3">The sequence shown here is derived from an EMBL/GenBank/DDBJ whole genome shotgun (WGS) entry which is preliminary data.</text>
</comment>
<feature type="transmembrane region" description="Helical" evidence="1">
    <location>
        <begin position="44"/>
        <end position="60"/>
    </location>
</feature>
<dbReference type="EMBL" id="CADEPM010000007">
    <property type="protein sequence ID" value="CAB3408560.1"/>
    <property type="molecule type" value="Genomic_DNA"/>
</dbReference>
<keyword evidence="1" id="KW-0472">Membrane</keyword>
<dbReference type="InterPro" id="IPR036259">
    <property type="entry name" value="MFS_trans_sf"/>
</dbReference>
<dbReference type="AlphaFoldDB" id="A0A8S1F970"/>
<keyword evidence="1" id="KW-0812">Transmembrane</keyword>
<dbReference type="Pfam" id="PF13347">
    <property type="entry name" value="MFS_2"/>
    <property type="match status" value="1"/>
</dbReference>
<dbReference type="Pfam" id="PF16076">
    <property type="entry name" value="Acyltransf_C"/>
    <property type="match status" value="1"/>
</dbReference>
<dbReference type="CDD" id="cd07990">
    <property type="entry name" value="LPLAT_LCLAT1-like"/>
    <property type="match status" value="1"/>
</dbReference>
<dbReference type="SUPFAM" id="SSF103473">
    <property type="entry name" value="MFS general substrate transporter"/>
    <property type="match status" value="1"/>
</dbReference>
<dbReference type="PANTHER" id="PTHR28658:SF1">
    <property type="entry name" value="MAJOR FACILITATOR SUPERFAMILY DOMAIN CONTAINING 13B"/>
    <property type="match status" value="1"/>
</dbReference>